<evidence type="ECO:0000256" key="3">
    <source>
        <dbReference type="ARBA" id="ARBA00022771"/>
    </source>
</evidence>
<evidence type="ECO:0000256" key="4">
    <source>
        <dbReference type="ARBA" id="ARBA00022833"/>
    </source>
</evidence>
<dbReference type="PANTHER" id="PTHR46481">
    <property type="entry name" value="ZINC FINGER BED DOMAIN-CONTAINING PROTEIN 4"/>
    <property type="match status" value="1"/>
</dbReference>
<evidence type="ECO:0000256" key="2">
    <source>
        <dbReference type="ARBA" id="ARBA00022723"/>
    </source>
</evidence>
<keyword evidence="4" id="KW-0862">Zinc</keyword>
<proteinExistence type="predicted"/>
<dbReference type="GO" id="GO:0005634">
    <property type="term" value="C:nucleus"/>
    <property type="evidence" value="ECO:0007669"/>
    <property type="project" value="UniProtKB-SubCell"/>
</dbReference>
<comment type="subcellular location">
    <subcellularLocation>
        <location evidence="1">Nucleus</location>
    </subcellularLocation>
</comment>
<dbReference type="PANTHER" id="PTHR46481:SF10">
    <property type="entry name" value="ZINC FINGER BED DOMAIN-CONTAINING PROTEIN 39"/>
    <property type="match status" value="1"/>
</dbReference>
<keyword evidence="7" id="KW-1185">Reference proteome</keyword>
<comment type="caution">
    <text evidence="6">The sequence shown here is derived from an EMBL/GenBank/DDBJ whole genome shotgun (WGS) entry which is preliminary data.</text>
</comment>
<protein>
    <recommendedName>
        <fullName evidence="8">DUF659 domain-containing protein</fullName>
    </recommendedName>
</protein>
<evidence type="ECO:0000256" key="5">
    <source>
        <dbReference type="ARBA" id="ARBA00023242"/>
    </source>
</evidence>
<dbReference type="AlphaFoldDB" id="A0A8S1DIU2"/>
<dbReference type="SUPFAM" id="SSF53098">
    <property type="entry name" value="Ribonuclease H-like"/>
    <property type="match status" value="1"/>
</dbReference>
<dbReference type="GO" id="GO:0008270">
    <property type="term" value="F:zinc ion binding"/>
    <property type="evidence" value="ECO:0007669"/>
    <property type="project" value="UniProtKB-KW"/>
</dbReference>
<keyword evidence="3" id="KW-0863">Zinc-finger</keyword>
<reference evidence="6 7" key="1">
    <citation type="submission" date="2020-04" db="EMBL/GenBank/DDBJ databases">
        <authorList>
            <person name="Alioto T."/>
            <person name="Alioto T."/>
            <person name="Gomez Garrido J."/>
        </authorList>
    </citation>
    <scope>NUCLEOTIDE SEQUENCE [LARGE SCALE GENOMIC DNA]</scope>
</reference>
<sequence length="244" mass="27248">MKIWAGMTCMGVGVTINKGPAGISREPGELLLLFGVYSRLKRFVNYLAPWYQVPWRKTFNKILDHTYISGQKFMKKELEGKTVSLTLDLATVLNSTRHFIVCSVHYLADRSSNIMKCCTLYVSQMTQRSTSADICRSLNTALVEFGVDVDQVISTCTDRGANVLKACKDLFGENKVTSCVCHLADNVVQDSLYSLPIVNALLKDVKQIAGFIKRSPTAANLLRTFQMQIGKTAHEDIFIVNMYA</sequence>
<dbReference type="OrthoDB" id="2438421at2759"/>
<dbReference type="InterPro" id="IPR012337">
    <property type="entry name" value="RNaseH-like_sf"/>
</dbReference>
<evidence type="ECO:0000313" key="7">
    <source>
        <dbReference type="Proteomes" id="UP000494165"/>
    </source>
</evidence>
<dbReference type="InterPro" id="IPR052035">
    <property type="entry name" value="ZnF_BED_domain_contain"/>
</dbReference>
<evidence type="ECO:0000256" key="1">
    <source>
        <dbReference type="ARBA" id="ARBA00004123"/>
    </source>
</evidence>
<evidence type="ECO:0000313" key="6">
    <source>
        <dbReference type="EMBL" id="CAB3382321.1"/>
    </source>
</evidence>
<evidence type="ECO:0008006" key="8">
    <source>
        <dbReference type="Google" id="ProtNLM"/>
    </source>
</evidence>
<name>A0A8S1DIU2_9INSE</name>
<gene>
    <name evidence="6" type="ORF">CLODIP_2_CD02995</name>
</gene>
<accession>A0A8S1DIU2</accession>
<keyword evidence="2" id="KW-0479">Metal-binding</keyword>
<dbReference type="Proteomes" id="UP000494165">
    <property type="component" value="Unassembled WGS sequence"/>
</dbReference>
<dbReference type="EMBL" id="CADEPI010000265">
    <property type="protein sequence ID" value="CAB3382321.1"/>
    <property type="molecule type" value="Genomic_DNA"/>
</dbReference>
<keyword evidence="5" id="KW-0539">Nucleus</keyword>
<organism evidence="6 7">
    <name type="scientific">Cloeon dipterum</name>
    <dbReference type="NCBI Taxonomy" id="197152"/>
    <lineage>
        <taxon>Eukaryota</taxon>
        <taxon>Metazoa</taxon>
        <taxon>Ecdysozoa</taxon>
        <taxon>Arthropoda</taxon>
        <taxon>Hexapoda</taxon>
        <taxon>Insecta</taxon>
        <taxon>Pterygota</taxon>
        <taxon>Palaeoptera</taxon>
        <taxon>Ephemeroptera</taxon>
        <taxon>Pisciforma</taxon>
        <taxon>Baetidae</taxon>
        <taxon>Cloeon</taxon>
    </lineage>
</organism>